<dbReference type="CDD" id="cd00198">
    <property type="entry name" value="vWFA"/>
    <property type="match status" value="1"/>
</dbReference>
<feature type="region of interest" description="Disordered" evidence="1">
    <location>
        <begin position="1"/>
        <end position="83"/>
    </location>
</feature>
<dbReference type="Proteomes" id="UP001108089">
    <property type="component" value="Unassembled WGS sequence"/>
</dbReference>
<dbReference type="EMBL" id="JAKGCU010000022">
    <property type="protein sequence ID" value="MCF3940479.1"/>
    <property type="molecule type" value="Genomic_DNA"/>
</dbReference>
<feature type="compositionally biased region" description="Low complexity" evidence="1">
    <location>
        <begin position="49"/>
        <end position="60"/>
    </location>
</feature>
<evidence type="ECO:0000313" key="3">
    <source>
        <dbReference type="EMBL" id="MCF3940479.1"/>
    </source>
</evidence>
<dbReference type="Pfam" id="PF13519">
    <property type="entry name" value="VWA_2"/>
    <property type="match status" value="1"/>
</dbReference>
<accession>A0ABS9DPF0</accession>
<dbReference type="SUPFAM" id="SSF53300">
    <property type="entry name" value="vWA-like"/>
    <property type="match status" value="1"/>
</dbReference>
<proteinExistence type="predicted"/>
<reference evidence="3" key="1">
    <citation type="submission" date="2022-01" db="EMBL/GenBank/DDBJ databases">
        <title>Gordonia xiamenensis sp. nov., isolated from surface seawater in Xiamen.</title>
        <authorList>
            <person name="He Y.F."/>
        </authorList>
    </citation>
    <scope>NUCLEOTIDE SEQUENCE</scope>
    <source>
        <strain evidence="3">GW1C4-4</strain>
    </source>
</reference>
<feature type="domain" description="VWFA" evidence="2">
    <location>
        <begin position="154"/>
        <end position="318"/>
    </location>
</feature>
<dbReference type="PROSITE" id="PS50234">
    <property type="entry name" value="VWFA"/>
    <property type="match status" value="1"/>
</dbReference>
<name>A0ABS9DPF0_9ACTN</name>
<organism evidence="3 4">
    <name type="scientific">Gordonia tangerina</name>
    <dbReference type="NCBI Taxonomy" id="2911060"/>
    <lineage>
        <taxon>Bacteria</taxon>
        <taxon>Bacillati</taxon>
        <taxon>Actinomycetota</taxon>
        <taxon>Actinomycetes</taxon>
        <taxon>Mycobacteriales</taxon>
        <taxon>Gordoniaceae</taxon>
        <taxon>Gordonia</taxon>
    </lineage>
</organism>
<comment type="caution">
    <text evidence="3">The sequence shown here is derived from an EMBL/GenBank/DDBJ whole genome shotgun (WGS) entry which is preliminary data.</text>
</comment>
<dbReference type="InterPro" id="IPR002035">
    <property type="entry name" value="VWF_A"/>
</dbReference>
<keyword evidence="4" id="KW-1185">Reference proteome</keyword>
<dbReference type="InterPro" id="IPR036465">
    <property type="entry name" value="vWFA_dom_sf"/>
</dbReference>
<evidence type="ECO:0000259" key="2">
    <source>
        <dbReference type="PROSITE" id="PS50234"/>
    </source>
</evidence>
<evidence type="ECO:0000256" key="1">
    <source>
        <dbReference type="SAM" id="MobiDB-lite"/>
    </source>
</evidence>
<gene>
    <name evidence="3" type="ORF">L1892_19085</name>
</gene>
<dbReference type="Gene3D" id="3.40.50.410">
    <property type="entry name" value="von Willebrand factor, type A domain"/>
    <property type="match status" value="1"/>
</dbReference>
<evidence type="ECO:0000313" key="4">
    <source>
        <dbReference type="Proteomes" id="UP001108089"/>
    </source>
</evidence>
<dbReference type="SMART" id="SM00327">
    <property type="entry name" value="VWA"/>
    <property type="match status" value="1"/>
</dbReference>
<dbReference type="RefSeq" id="WP_235725225.1">
    <property type="nucleotide sequence ID" value="NZ_JAKGCU010000022.1"/>
</dbReference>
<sequence>MHQSPRAQLKPLRRKPKQLDEAPELFIAAHGGGGLVLAGSPSHRDGRRAAPSGPTGPAGATEEDGTLDQPQSGTADGDADARARARRIARKLALSQVLATSETPRSATGLLATRRWRGDSDEIDLDATLEAVAANPIPSDDDILVRQRVRRRRSVVLVVDLSGSTRGKQVRAAAATVGALVGELNRDAVGVIAFWSAAAILSPLGEPVEPDQVIDQLLSLPARGLTNISFALATAADELRATPARDSRVLLLSDCVHNAGPDPRSVAASMPRLDVLLDISGEHDIDLGRDLAAVGHGRCIPVRTDHDVAPALRTMFAR</sequence>
<protein>
    <submittedName>
        <fullName evidence="3">VWA domain-containing protein</fullName>
    </submittedName>
</protein>